<dbReference type="EMBL" id="LCMF01000011">
    <property type="protein sequence ID" value="KKU30841.1"/>
    <property type="molecule type" value="Genomic_DNA"/>
</dbReference>
<name>A0A0G1PDM3_UNCKA</name>
<accession>A0A0G1PDM3</accession>
<dbReference type="Proteomes" id="UP000034732">
    <property type="component" value="Unassembled WGS sequence"/>
</dbReference>
<sequence length="75" mass="8396">MSVGLLRVGRDYVVAAEVSAWDLNNNKVEVPIGAQLTYQGQPIGGHHQRFVWMVGSRRQVIDVFANDVWTGLIMQ</sequence>
<protein>
    <submittedName>
        <fullName evidence="1">Uncharacterized protein</fullName>
    </submittedName>
</protein>
<gene>
    <name evidence="1" type="ORF">UX44_C0011G0007</name>
</gene>
<evidence type="ECO:0000313" key="2">
    <source>
        <dbReference type="Proteomes" id="UP000034732"/>
    </source>
</evidence>
<dbReference type="AlphaFoldDB" id="A0A0G1PDM3"/>
<organism evidence="1 2">
    <name type="scientific">candidate division WWE3 bacterium GW2011_GWA1_46_21</name>
    <dbReference type="NCBI Taxonomy" id="1619107"/>
    <lineage>
        <taxon>Bacteria</taxon>
        <taxon>Katanobacteria</taxon>
    </lineage>
</organism>
<evidence type="ECO:0000313" key="1">
    <source>
        <dbReference type="EMBL" id="KKU30841.1"/>
    </source>
</evidence>
<proteinExistence type="predicted"/>
<reference evidence="1 2" key="1">
    <citation type="journal article" date="2015" name="Nature">
        <title>rRNA introns, odd ribosomes, and small enigmatic genomes across a large radiation of phyla.</title>
        <authorList>
            <person name="Brown C.T."/>
            <person name="Hug L.A."/>
            <person name="Thomas B.C."/>
            <person name="Sharon I."/>
            <person name="Castelle C.J."/>
            <person name="Singh A."/>
            <person name="Wilkins M.J."/>
            <person name="Williams K.H."/>
            <person name="Banfield J.F."/>
        </authorList>
    </citation>
    <scope>NUCLEOTIDE SEQUENCE [LARGE SCALE GENOMIC DNA]</scope>
</reference>
<comment type="caution">
    <text evidence="1">The sequence shown here is derived from an EMBL/GenBank/DDBJ whole genome shotgun (WGS) entry which is preliminary data.</text>
</comment>